<dbReference type="EMBL" id="JBHSQW010000025">
    <property type="protein sequence ID" value="MFC5994955.1"/>
    <property type="molecule type" value="Genomic_DNA"/>
</dbReference>
<reference evidence="3" key="1">
    <citation type="journal article" date="2019" name="Int. J. Syst. Evol. Microbiol.">
        <title>The Global Catalogue of Microorganisms (GCM) 10K type strain sequencing project: providing services to taxonomists for standard genome sequencing and annotation.</title>
        <authorList>
            <consortium name="The Broad Institute Genomics Platform"/>
            <consortium name="The Broad Institute Genome Sequencing Center for Infectious Disease"/>
            <person name="Wu L."/>
            <person name="Ma J."/>
        </authorList>
    </citation>
    <scope>NUCLEOTIDE SEQUENCE [LARGE SCALE GENOMIC DNA]</scope>
    <source>
        <strain evidence="3">CCM 8391</strain>
    </source>
</reference>
<organism evidence="2 3">
    <name type="scientific">Pseudonocardia hispaniensis</name>
    <dbReference type="NCBI Taxonomy" id="904933"/>
    <lineage>
        <taxon>Bacteria</taxon>
        <taxon>Bacillati</taxon>
        <taxon>Actinomycetota</taxon>
        <taxon>Actinomycetes</taxon>
        <taxon>Pseudonocardiales</taxon>
        <taxon>Pseudonocardiaceae</taxon>
        <taxon>Pseudonocardia</taxon>
    </lineage>
</organism>
<comment type="caution">
    <text evidence="2">The sequence shown here is derived from an EMBL/GenBank/DDBJ whole genome shotgun (WGS) entry which is preliminary data.</text>
</comment>
<protein>
    <recommendedName>
        <fullName evidence="4">Outer membrane protein</fullName>
    </recommendedName>
</protein>
<keyword evidence="3" id="KW-1185">Reference proteome</keyword>
<name>A0ABW1J3N7_9PSEU</name>
<sequence>MRLALRAALLIPVLVAAGGCGGSAGDDLPAVAPPVSADSPFCVAVQANIDAARPLAMLAVDGAVADLDTVAASIRRTNQQVIDTAPAQIRPDFEHAAQVAELQLRALEAGGDPAAIGTDPELARRAGDPAFVEASRRVQAYIDQHCGTPR</sequence>
<dbReference type="PROSITE" id="PS51257">
    <property type="entry name" value="PROKAR_LIPOPROTEIN"/>
    <property type="match status" value="1"/>
</dbReference>
<evidence type="ECO:0000256" key="1">
    <source>
        <dbReference type="SAM" id="SignalP"/>
    </source>
</evidence>
<dbReference type="RefSeq" id="WP_379584968.1">
    <property type="nucleotide sequence ID" value="NZ_JBHSQW010000025.1"/>
</dbReference>
<gene>
    <name evidence="2" type="ORF">ACFQE5_12115</name>
</gene>
<evidence type="ECO:0000313" key="2">
    <source>
        <dbReference type="EMBL" id="MFC5994955.1"/>
    </source>
</evidence>
<dbReference type="Proteomes" id="UP001596302">
    <property type="component" value="Unassembled WGS sequence"/>
</dbReference>
<proteinExistence type="predicted"/>
<keyword evidence="1" id="KW-0732">Signal</keyword>
<feature type="chain" id="PRO_5045850213" description="Outer membrane protein" evidence="1">
    <location>
        <begin position="25"/>
        <end position="150"/>
    </location>
</feature>
<evidence type="ECO:0000313" key="3">
    <source>
        <dbReference type="Proteomes" id="UP001596302"/>
    </source>
</evidence>
<evidence type="ECO:0008006" key="4">
    <source>
        <dbReference type="Google" id="ProtNLM"/>
    </source>
</evidence>
<accession>A0ABW1J3N7</accession>
<feature type="signal peptide" evidence="1">
    <location>
        <begin position="1"/>
        <end position="24"/>
    </location>
</feature>